<dbReference type="GO" id="GO:0047617">
    <property type="term" value="F:fatty acyl-CoA hydrolase activity"/>
    <property type="evidence" value="ECO:0007669"/>
    <property type="project" value="TreeGrafter"/>
</dbReference>
<keyword evidence="2" id="KW-0378">Hydrolase</keyword>
<dbReference type="Pfam" id="PF03061">
    <property type="entry name" value="4HBT"/>
    <property type="match status" value="1"/>
</dbReference>
<dbReference type="RefSeq" id="WP_308428843.1">
    <property type="nucleotide sequence ID" value="NZ_BMYM01000002.1"/>
</dbReference>
<dbReference type="Gene3D" id="3.10.129.10">
    <property type="entry name" value="Hotdog Thioesterase"/>
    <property type="match status" value="1"/>
</dbReference>
<dbReference type="EMBL" id="BMYM01000002">
    <property type="protein sequence ID" value="GHD36963.1"/>
    <property type="molecule type" value="Genomic_DNA"/>
</dbReference>
<reference evidence="4" key="2">
    <citation type="submission" date="2020-09" db="EMBL/GenBank/DDBJ databases">
        <authorList>
            <person name="Sun Q."/>
            <person name="Kim S."/>
        </authorList>
    </citation>
    <scope>NUCLEOTIDE SEQUENCE</scope>
    <source>
        <strain evidence="4">KCTC 23430</strain>
    </source>
</reference>
<dbReference type="InterPro" id="IPR006683">
    <property type="entry name" value="Thioestr_dom"/>
</dbReference>
<dbReference type="AlphaFoldDB" id="A0A918XL55"/>
<proteinExistence type="inferred from homology"/>
<evidence type="ECO:0000256" key="1">
    <source>
        <dbReference type="ARBA" id="ARBA00005953"/>
    </source>
</evidence>
<organism evidence="4 5">
    <name type="scientific">Parahalioglobus pacificus</name>
    <dbReference type="NCBI Taxonomy" id="930806"/>
    <lineage>
        <taxon>Bacteria</taxon>
        <taxon>Pseudomonadati</taxon>
        <taxon>Pseudomonadota</taxon>
        <taxon>Gammaproteobacteria</taxon>
        <taxon>Cellvibrionales</taxon>
        <taxon>Halieaceae</taxon>
        <taxon>Parahalioglobus</taxon>
    </lineage>
</organism>
<dbReference type="FunFam" id="3.10.129.10:FF:000004">
    <property type="entry name" value="Tol-pal system-associated acyl-CoA thioesterase"/>
    <property type="match status" value="1"/>
</dbReference>
<keyword evidence="5" id="KW-1185">Reference proteome</keyword>
<accession>A0A918XL55</accession>
<dbReference type="CDD" id="cd00586">
    <property type="entry name" value="4HBT"/>
    <property type="match status" value="1"/>
</dbReference>
<dbReference type="Proteomes" id="UP000644693">
    <property type="component" value="Unassembled WGS sequence"/>
</dbReference>
<sequence>MSEWEFSLPLRVYIEDTDAGGIVFYVNYLKFMERARTEFMRQLGFGKDAIFNRDLMFVVRDVALHYHLPARLDDELLATAAIDKLGGASMTLRQTVRRGEDTLVSGTVTIACVVSGGVTPMRMPPEMRDALKQWSTDNK</sequence>
<dbReference type="InterPro" id="IPR029069">
    <property type="entry name" value="HotDog_dom_sf"/>
</dbReference>
<dbReference type="NCBIfam" id="TIGR02799">
    <property type="entry name" value="thio_ybgC"/>
    <property type="match status" value="1"/>
</dbReference>
<comment type="caution">
    <text evidence="4">The sequence shown here is derived from an EMBL/GenBank/DDBJ whole genome shotgun (WGS) entry which is preliminary data.</text>
</comment>
<dbReference type="SUPFAM" id="SSF54637">
    <property type="entry name" value="Thioesterase/thiol ester dehydrase-isomerase"/>
    <property type="match status" value="1"/>
</dbReference>
<feature type="domain" description="Thioesterase" evidence="3">
    <location>
        <begin position="20"/>
        <end position="104"/>
    </location>
</feature>
<protein>
    <submittedName>
        <fullName evidence="4">Tol-pal system-associated acyl-CoA thioesterase</fullName>
    </submittedName>
</protein>
<dbReference type="PIRSF" id="PIRSF003230">
    <property type="entry name" value="YbgC"/>
    <property type="match status" value="1"/>
</dbReference>
<evidence type="ECO:0000313" key="5">
    <source>
        <dbReference type="Proteomes" id="UP000644693"/>
    </source>
</evidence>
<dbReference type="InterPro" id="IPR014166">
    <property type="entry name" value="Tol-Pal_acyl-CoA_thioesterase"/>
</dbReference>
<dbReference type="PANTHER" id="PTHR31793:SF37">
    <property type="entry name" value="ACYL-COA THIOESTER HYDROLASE YBGC"/>
    <property type="match status" value="1"/>
</dbReference>
<dbReference type="InterPro" id="IPR006684">
    <property type="entry name" value="YbgC/YbaW"/>
</dbReference>
<comment type="similarity">
    <text evidence="1">Belongs to the 4-hydroxybenzoyl-CoA thioesterase family.</text>
</comment>
<dbReference type="PANTHER" id="PTHR31793">
    <property type="entry name" value="4-HYDROXYBENZOYL-COA THIOESTERASE FAMILY MEMBER"/>
    <property type="match status" value="1"/>
</dbReference>
<evidence type="ECO:0000313" key="4">
    <source>
        <dbReference type="EMBL" id="GHD36963.1"/>
    </source>
</evidence>
<gene>
    <name evidence="4" type="ORF">GCM10007053_25990</name>
</gene>
<dbReference type="InterPro" id="IPR050563">
    <property type="entry name" value="4-hydroxybenzoyl-CoA_TE"/>
</dbReference>
<evidence type="ECO:0000259" key="3">
    <source>
        <dbReference type="Pfam" id="PF03061"/>
    </source>
</evidence>
<dbReference type="NCBIfam" id="TIGR00051">
    <property type="entry name" value="YbgC/FadM family acyl-CoA thioesterase"/>
    <property type="match status" value="1"/>
</dbReference>
<reference evidence="4" key="1">
    <citation type="journal article" date="2014" name="Int. J. Syst. Evol. Microbiol.">
        <title>Complete genome sequence of Corynebacterium casei LMG S-19264T (=DSM 44701T), isolated from a smear-ripened cheese.</title>
        <authorList>
            <consortium name="US DOE Joint Genome Institute (JGI-PGF)"/>
            <person name="Walter F."/>
            <person name="Albersmeier A."/>
            <person name="Kalinowski J."/>
            <person name="Ruckert C."/>
        </authorList>
    </citation>
    <scope>NUCLEOTIDE SEQUENCE</scope>
    <source>
        <strain evidence="4">KCTC 23430</strain>
    </source>
</reference>
<evidence type="ECO:0000256" key="2">
    <source>
        <dbReference type="ARBA" id="ARBA00022801"/>
    </source>
</evidence>
<name>A0A918XL55_9GAMM</name>